<organism evidence="1 2">
    <name type="scientific">Leptomonas seymouri</name>
    <dbReference type="NCBI Taxonomy" id="5684"/>
    <lineage>
        <taxon>Eukaryota</taxon>
        <taxon>Discoba</taxon>
        <taxon>Euglenozoa</taxon>
        <taxon>Kinetoplastea</taxon>
        <taxon>Metakinetoplastina</taxon>
        <taxon>Trypanosomatida</taxon>
        <taxon>Trypanosomatidae</taxon>
        <taxon>Leishmaniinae</taxon>
        <taxon>Leptomonas</taxon>
    </lineage>
</organism>
<dbReference type="VEuPathDB" id="TriTrypDB:Lsey_0236_0160"/>
<dbReference type="EMBL" id="LJSK01000236">
    <property type="protein sequence ID" value="KPI84734.1"/>
    <property type="molecule type" value="Genomic_DNA"/>
</dbReference>
<dbReference type="OMA" id="ETGNHAM"/>
<reference evidence="1 2" key="1">
    <citation type="journal article" date="2015" name="PLoS Pathog.">
        <title>Leptomonas seymouri: Adaptations to the Dixenous Life Cycle Analyzed by Genome Sequencing, Transcriptome Profiling and Co-infection with Leishmania donovani.</title>
        <authorList>
            <person name="Kraeva N."/>
            <person name="Butenko A."/>
            <person name="Hlavacova J."/>
            <person name="Kostygov A."/>
            <person name="Myskova J."/>
            <person name="Grybchuk D."/>
            <person name="Lestinova T."/>
            <person name="Votypka J."/>
            <person name="Volf P."/>
            <person name="Opperdoes F."/>
            <person name="Flegontov P."/>
            <person name="Lukes J."/>
            <person name="Yurchenko V."/>
        </authorList>
    </citation>
    <scope>NUCLEOTIDE SEQUENCE [LARGE SCALE GENOMIC DNA]</scope>
    <source>
        <strain evidence="1 2">ATCC 30220</strain>
    </source>
</reference>
<dbReference type="Proteomes" id="UP000038009">
    <property type="component" value="Unassembled WGS sequence"/>
</dbReference>
<name>A0A0N1I151_LEPSE</name>
<dbReference type="OrthoDB" id="247569at2759"/>
<gene>
    <name evidence="1" type="ORF">ABL78_6227</name>
</gene>
<protein>
    <submittedName>
        <fullName evidence="1">Uncharacterized protein</fullName>
    </submittedName>
</protein>
<dbReference type="AlphaFoldDB" id="A0A0N1I151"/>
<accession>A0A0N1I151</accession>
<evidence type="ECO:0000313" key="1">
    <source>
        <dbReference type="EMBL" id="KPI84734.1"/>
    </source>
</evidence>
<comment type="caution">
    <text evidence="1">The sequence shown here is derived from an EMBL/GenBank/DDBJ whole genome shotgun (WGS) entry which is preliminary data.</text>
</comment>
<keyword evidence="2" id="KW-1185">Reference proteome</keyword>
<sequence length="138" mass="16002">MQRSALLCAGRWASIRRTFFQQPPAATLPVRVATLTSSTRTFVQGAPPSHTKEMDKRRKEYLCSSHKDEMEEKYKRRQREIHEYFATHEPNCPEPLEENAFVKGKFGMRRRYYVDHRGKIDAISLGQAIGEGTNAMRK</sequence>
<proteinExistence type="predicted"/>
<evidence type="ECO:0000313" key="2">
    <source>
        <dbReference type="Proteomes" id="UP000038009"/>
    </source>
</evidence>